<dbReference type="RefSeq" id="WP_207655081.1">
    <property type="nucleotide sequence ID" value="NZ_PVXO01000032.1"/>
</dbReference>
<feature type="transmembrane region" description="Helical" evidence="7">
    <location>
        <begin position="156"/>
        <end position="175"/>
    </location>
</feature>
<comment type="caution">
    <text evidence="10">The sequence shown here is derived from an EMBL/GenBank/DDBJ whole genome shotgun (WGS) entry which is preliminary data.</text>
</comment>
<dbReference type="InterPro" id="IPR010627">
    <property type="entry name" value="Prepilin_pept_A24_N"/>
</dbReference>
<evidence type="ECO:0000259" key="8">
    <source>
        <dbReference type="Pfam" id="PF01478"/>
    </source>
</evidence>
<evidence type="ECO:0000256" key="4">
    <source>
        <dbReference type="ARBA" id="ARBA00022692"/>
    </source>
</evidence>
<dbReference type="GO" id="GO:0004190">
    <property type="term" value="F:aspartic-type endopeptidase activity"/>
    <property type="evidence" value="ECO:0007669"/>
    <property type="project" value="InterPro"/>
</dbReference>
<evidence type="ECO:0000256" key="1">
    <source>
        <dbReference type="ARBA" id="ARBA00004651"/>
    </source>
</evidence>
<feature type="transmembrane region" description="Helical" evidence="7">
    <location>
        <begin position="187"/>
        <end position="220"/>
    </location>
</feature>
<feature type="transmembrane region" description="Helical" evidence="7">
    <location>
        <begin position="6"/>
        <end position="28"/>
    </location>
</feature>
<dbReference type="PANTHER" id="PTHR30487:SF0">
    <property type="entry name" value="PREPILIN LEADER PEPTIDASE_N-METHYLTRANSFERASE-RELATED"/>
    <property type="match status" value="1"/>
</dbReference>
<evidence type="ECO:0000256" key="2">
    <source>
        <dbReference type="ARBA" id="ARBA00005801"/>
    </source>
</evidence>
<dbReference type="Pfam" id="PF01478">
    <property type="entry name" value="Peptidase_A24"/>
    <property type="match status" value="1"/>
</dbReference>
<keyword evidence="6 7" id="KW-0472">Membrane</keyword>
<dbReference type="InterPro" id="IPR050882">
    <property type="entry name" value="Prepilin_peptidase/N-MTase"/>
</dbReference>
<accession>A0A2T0B5A2</accession>
<dbReference type="PANTHER" id="PTHR30487">
    <property type="entry name" value="TYPE 4 PREPILIN-LIKE PROTEINS LEADER PEPTIDE-PROCESSING ENZYME"/>
    <property type="match status" value="1"/>
</dbReference>
<feature type="domain" description="Prepilin type IV endopeptidase peptidase" evidence="8">
    <location>
        <begin position="108"/>
        <end position="216"/>
    </location>
</feature>
<reference evidence="10 11" key="1">
    <citation type="submission" date="2018-03" db="EMBL/GenBank/DDBJ databases">
        <title>Genome sequence of Clostridium liquoris DSM 100320.</title>
        <authorList>
            <person name="Poehlein A."/>
            <person name="Daniel R."/>
        </authorList>
    </citation>
    <scope>NUCLEOTIDE SEQUENCE [LARGE SCALE GENOMIC DNA]</scope>
    <source>
        <strain evidence="10 11">DSM 100320</strain>
    </source>
</reference>
<dbReference type="Pfam" id="PF06750">
    <property type="entry name" value="A24_N_bact"/>
    <property type="match status" value="1"/>
</dbReference>
<comment type="similarity">
    <text evidence="2">Belongs to the peptidase A24 family.</text>
</comment>
<dbReference type="AlphaFoldDB" id="A0A2T0B5A2"/>
<keyword evidence="4 7" id="KW-0812">Transmembrane</keyword>
<dbReference type="Proteomes" id="UP000239706">
    <property type="component" value="Unassembled WGS sequence"/>
</dbReference>
<sequence>MMDYLLIYYIFSFIIGSIIGSFLNVCIYRIPKGESIVYPPSHCPKCNNRLKWIDLIPIISYIFLKGRCRYCKEKISIKYVLIEFFTGVVFLLLAIKYGISLDYLKYATLFSLLIVISLIDMETMNIYLSTTLTGIVFGLIFLIAQGVLENYILKEYMYYISGAIIPAGIIALIILLTGGMGWGDVEICFISGLFLGLKLSIVMLIASFIIGALISLVLIWGKKKTRKDYIPFGPFIALGTLFALAFGDKLLLWYLNLI</sequence>
<evidence type="ECO:0000259" key="9">
    <source>
        <dbReference type="Pfam" id="PF06750"/>
    </source>
</evidence>
<dbReference type="Gene3D" id="1.20.120.1220">
    <property type="match status" value="1"/>
</dbReference>
<dbReference type="GO" id="GO:0005886">
    <property type="term" value="C:plasma membrane"/>
    <property type="evidence" value="ECO:0007669"/>
    <property type="project" value="UniProtKB-SubCell"/>
</dbReference>
<evidence type="ECO:0000256" key="7">
    <source>
        <dbReference type="SAM" id="Phobius"/>
    </source>
</evidence>
<proteinExistence type="inferred from homology"/>
<dbReference type="GO" id="GO:0006465">
    <property type="term" value="P:signal peptide processing"/>
    <property type="evidence" value="ECO:0007669"/>
    <property type="project" value="TreeGrafter"/>
</dbReference>
<protein>
    <submittedName>
        <fullName evidence="10">Type 4 prepilin-like proteins leader peptide-processing enzyme</fullName>
    </submittedName>
</protein>
<comment type="subcellular location">
    <subcellularLocation>
        <location evidence="1">Cell membrane</location>
        <topology evidence="1">Multi-pass membrane protein</topology>
    </subcellularLocation>
</comment>
<organism evidence="10 11">
    <name type="scientific">Clostridium liquoris</name>
    <dbReference type="NCBI Taxonomy" id="1289519"/>
    <lineage>
        <taxon>Bacteria</taxon>
        <taxon>Bacillati</taxon>
        <taxon>Bacillota</taxon>
        <taxon>Clostridia</taxon>
        <taxon>Eubacteriales</taxon>
        <taxon>Clostridiaceae</taxon>
        <taxon>Clostridium</taxon>
    </lineage>
</organism>
<dbReference type="InterPro" id="IPR000045">
    <property type="entry name" value="Prepilin_IV_endopep_pep"/>
</dbReference>
<evidence type="ECO:0000256" key="3">
    <source>
        <dbReference type="ARBA" id="ARBA00022475"/>
    </source>
</evidence>
<evidence type="ECO:0000256" key="6">
    <source>
        <dbReference type="ARBA" id="ARBA00023136"/>
    </source>
</evidence>
<keyword evidence="5 7" id="KW-1133">Transmembrane helix</keyword>
<feature type="transmembrane region" description="Helical" evidence="7">
    <location>
        <begin position="79"/>
        <end position="97"/>
    </location>
</feature>
<feature type="domain" description="Prepilin peptidase A24 N-terminal" evidence="9">
    <location>
        <begin position="14"/>
        <end position="96"/>
    </location>
</feature>
<dbReference type="EMBL" id="PVXO01000032">
    <property type="protein sequence ID" value="PRR79056.1"/>
    <property type="molecule type" value="Genomic_DNA"/>
</dbReference>
<feature type="transmembrane region" description="Helical" evidence="7">
    <location>
        <begin position="126"/>
        <end position="144"/>
    </location>
</feature>
<gene>
    <name evidence="10" type="primary">comC</name>
    <name evidence="10" type="ORF">CLLI_10970</name>
</gene>
<evidence type="ECO:0000313" key="11">
    <source>
        <dbReference type="Proteomes" id="UP000239706"/>
    </source>
</evidence>
<name>A0A2T0B5A2_9CLOT</name>
<feature type="transmembrane region" description="Helical" evidence="7">
    <location>
        <begin position="232"/>
        <end position="255"/>
    </location>
</feature>
<keyword evidence="11" id="KW-1185">Reference proteome</keyword>
<evidence type="ECO:0000256" key="5">
    <source>
        <dbReference type="ARBA" id="ARBA00022989"/>
    </source>
</evidence>
<keyword evidence="3" id="KW-1003">Cell membrane</keyword>
<evidence type="ECO:0000313" key="10">
    <source>
        <dbReference type="EMBL" id="PRR79056.1"/>
    </source>
</evidence>